<keyword evidence="14 15" id="KW-0511">Multifunctional enzyme</keyword>
<comment type="catalytic activity">
    <reaction evidence="1 15">
        <text>1-(5-phospho-beta-D-ribosyl)-5'-AMP + H2O = 1-(5-phospho-beta-D-ribosyl)-5-[(5-phospho-beta-D-ribosylamino)methylideneamino]imidazole-4-carboxamide</text>
        <dbReference type="Rhea" id="RHEA:20049"/>
        <dbReference type="ChEBI" id="CHEBI:15377"/>
        <dbReference type="ChEBI" id="CHEBI:58435"/>
        <dbReference type="ChEBI" id="CHEBI:59457"/>
        <dbReference type="EC" id="3.5.4.19"/>
    </reaction>
</comment>
<evidence type="ECO:0000256" key="6">
    <source>
        <dbReference type="ARBA" id="ARBA00007731"/>
    </source>
</evidence>
<keyword evidence="10 15" id="KW-0547">Nucleotide-binding</keyword>
<evidence type="ECO:0000256" key="5">
    <source>
        <dbReference type="ARBA" id="ARBA00005204"/>
    </source>
</evidence>
<gene>
    <name evidence="15" type="primary">hisI</name>
    <name evidence="15" type="synonym">hisIE</name>
    <name evidence="17" type="ORF">IAB05_03135</name>
</gene>
<reference evidence="17" key="1">
    <citation type="submission" date="2020-10" db="EMBL/GenBank/DDBJ databases">
        <authorList>
            <person name="Gilroy R."/>
        </authorList>
    </citation>
    <scope>NUCLEOTIDE SEQUENCE</scope>
    <source>
        <strain evidence="17">18911</strain>
    </source>
</reference>
<dbReference type="FunFam" id="3.10.20.810:FF:000001">
    <property type="entry name" value="Histidine biosynthesis bifunctional protein HisIE"/>
    <property type="match status" value="1"/>
</dbReference>
<dbReference type="HAMAP" id="MF_01021">
    <property type="entry name" value="HisI"/>
    <property type="match status" value="1"/>
</dbReference>
<dbReference type="GO" id="GO:0005524">
    <property type="term" value="F:ATP binding"/>
    <property type="evidence" value="ECO:0007669"/>
    <property type="project" value="UniProtKB-KW"/>
</dbReference>
<feature type="region of interest" description="Phosphoribosyl-AMP cyclohydrolase" evidence="15">
    <location>
        <begin position="1"/>
        <end position="117"/>
    </location>
</feature>
<evidence type="ECO:0000313" key="17">
    <source>
        <dbReference type="EMBL" id="HIU60369.1"/>
    </source>
</evidence>
<evidence type="ECO:0000256" key="3">
    <source>
        <dbReference type="ARBA" id="ARBA00004496"/>
    </source>
</evidence>
<dbReference type="GO" id="GO:0004636">
    <property type="term" value="F:phosphoribosyl-ATP diphosphatase activity"/>
    <property type="evidence" value="ECO:0007669"/>
    <property type="project" value="UniProtKB-UniRule"/>
</dbReference>
<evidence type="ECO:0000256" key="2">
    <source>
        <dbReference type="ARBA" id="ARBA00001460"/>
    </source>
</evidence>
<dbReference type="GO" id="GO:0004635">
    <property type="term" value="F:phosphoribosyl-AMP cyclohydrolase activity"/>
    <property type="evidence" value="ECO:0007669"/>
    <property type="project" value="UniProtKB-UniRule"/>
</dbReference>
<dbReference type="NCBIfam" id="TIGR03188">
    <property type="entry name" value="histidine_hisI"/>
    <property type="match status" value="1"/>
</dbReference>
<feature type="region of interest" description="Phosphoribosyl-ATP pyrophosphohydrolase" evidence="15">
    <location>
        <begin position="118"/>
        <end position="215"/>
    </location>
</feature>
<reference evidence="17" key="2">
    <citation type="journal article" date="2021" name="PeerJ">
        <title>Extensive microbial diversity within the chicken gut microbiome revealed by metagenomics and culture.</title>
        <authorList>
            <person name="Gilroy R."/>
            <person name="Ravi A."/>
            <person name="Getino M."/>
            <person name="Pursley I."/>
            <person name="Horton D.L."/>
            <person name="Alikhan N.F."/>
            <person name="Baker D."/>
            <person name="Gharbi K."/>
            <person name="Hall N."/>
            <person name="Watson M."/>
            <person name="Adriaenssens E.M."/>
            <person name="Foster-Nyarko E."/>
            <person name="Jarju S."/>
            <person name="Secka A."/>
            <person name="Antonio M."/>
            <person name="Oren A."/>
            <person name="Chaudhuri R.R."/>
            <person name="La Ragione R."/>
            <person name="Hildebrand F."/>
            <person name="Pallen M.J."/>
        </authorList>
    </citation>
    <scope>NUCLEOTIDE SEQUENCE</scope>
    <source>
        <strain evidence="17">18911</strain>
    </source>
</reference>
<dbReference type="NCBIfam" id="NF002747">
    <property type="entry name" value="PRK02759.1"/>
    <property type="match status" value="1"/>
</dbReference>
<evidence type="ECO:0000256" key="11">
    <source>
        <dbReference type="ARBA" id="ARBA00022801"/>
    </source>
</evidence>
<dbReference type="InterPro" id="IPR023019">
    <property type="entry name" value="His_synth_HisIE"/>
</dbReference>
<dbReference type="InterPro" id="IPR026660">
    <property type="entry name" value="PRA-CH"/>
</dbReference>
<dbReference type="HAMAP" id="MF_01020">
    <property type="entry name" value="HisE"/>
    <property type="match status" value="1"/>
</dbReference>
<dbReference type="Gene3D" id="1.10.287.1080">
    <property type="entry name" value="MazG-like"/>
    <property type="match status" value="1"/>
</dbReference>
<dbReference type="Pfam" id="PF01502">
    <property type="entry name" value="PRA-CH"/>
    <property type="match status" value="1"/>
</dbReference>
<dbReference type="GO" id="GO:0005737">
    <property type="term" value="C:cytoplasm"/>
    <property type="evidence" value="ECO:0007669"/>
    <property type="project" value="UniProtKB-SubCell"/>
</dbReference>
<dbReference type="AlphaFoldDB" id="A0A9D1MHG6"/>
<keyword evidence="12 15" id="KW-0067">ATP-binding</keyword>
<keyword evidence="9 15" id="KW-0028">Amino-acid biosynthesis</keyword>
<sequence length="215" mass="24355">MESIDISNVKFDEKGLVPCVVQDYYTKQVLMLAYMNRESLIKTMETGLATFYSRSRQELWTKGATSGNLQHVVELRLDCDGDAIVAEVKKDGPACHTGNESCFYRDLFVGNDMKPFSIEGLYELIKGRKTNPKDGSYTTYLFNRGIDKILKKVGEECTEVIIEGKAGNRQAAIYELADLYYHALVMMVEMDILPKDVFEELANRHVLDKKIKQGG</sequence>
<accession>A0A9D1MHG6</accession>
<dbReference type="InterPro" id="IPR008179">
    <property type="entry name" value="HisE"/>
</dbReference>
<dbReference type="EMBL" id="DVNF01000089">
    <property type="protein sequence ID" value="HIU60369.1"/>
    <property type="molecule type" value="Genomic_DNA"/>
</dbReference>
<comment type="subcellular location">
    <subcellularLocation>
        <location evidence="3 15">Cytoplasm</location>
    </subcellularLocation>
</comment>
<comment type="pathway">
    <text evidence="4 15">Amino-acid biosynthesis; L-histidine biosynthesis; L-histidine from 5-phospho-alpha-D-ribose 1-diphosphate: step 3/9.</text>
</comment>
<dbReference type="NCBIfam" id="NF000768">
    <property type="entry name" value="PRK00051.1"/>
    <property type="match status" value="1"/>
</dbReference>
<evidence type="ECO:0000256" key="8">
    <source>
        <dbReference type="ARBA" id="ARBA00022490"/>
    </source>
</evidence>
<evidence type="ECO:0000256" key="10">
    <source>
        <dbReference type="ARBA" id="ARBA00022741"/>
    </source>
</evidence>
<dbReference type="SUPFAM" id="SSF101386">
    <property type="entry name" value="all-alpha NTP pyrophosphatases"/>
    <property type="match status" value="1"/>
</dbReference>
<dbReference type="Pfam" id="PF01503">
    <property type="entry name" value="PRA-PH"/>
    <property type="match status" value="1"/>
</dbReference>
<evidence type="ECO:0000256" key="9">
    <source>
        <dbReference type="ARBA" id="ARBA00022605"/>
    </source>
</evidence>
<evidence type="ECO:0000256" key="7">
    <source>
        <dbReference type="ARBA" id="ARBA00008299"/>
    </source>
</evidence>
<evidence type="ECO:0000256" key="12">
    <source>
        <dbReference type="ARBA" id="ARBA00022840"/>
    </source>
</evidence>
<protein>
    <recommendedName>
        <fullName evidence="15">Histidine biosynthesis bifunctional protein HisIE</fullName>
    </recommendedName>
    <domain>
        <recommendedName>
            <fullName evidence="15">Phosphoribosyl-AMP cyclohydrolase</fullName>
            <shortName evidence="15">PRA-CH</shortName>
            <ecNumber evidence="15">3.5.4.19</ecNumber>
        </recommendedName>
    </domain>
    <domain>
        <recommendedName>
            <fullName evidence="15">Phosphoribosyl-ATP pyrophosphatase</fullName>
            <shortName evidence="15">PRA-PH</shortName>
            <ecNumber evidence="15">3.6.1.31</ecNumber>
        </recommendedName>
    </domain>
</protein>
<dbReference type="Gene3D" id="3.10.20.810">
    <property type="entry name" value="Phosphoribosyl-AMP cyclohydrolase"/>
    <property type="match status" value="1"/>
</dbReference>
<dbReference type="CDD" id="cd11534">
    <property type="entry name" value="NTP-PPase_HisIE_like"/>
    <property type="match status" value="1"/>
</dbReference>
<dbReference type="InterPro" id="IPR038019">
    <property type="entry name" value="PRib_AMP_CycHydrolase_sf"/>
</dbReference>
<dbReference type="HAMAP" id="MF_01019">
    <property type="entry name" value="HisIE"/>
    <property type="match status" value="1"/>
</dbReference>
<keyword evidence="8 15" id="KW-0963">Cytoplasm</keyword>
<dbReference type="GO" id="GO:0000105">
    <property type="term" value="P:L-histidine biosynthetic process"/>
    <property type="evidence" value="ECO:0007669"/>
    <property type="project" value="UniProtKB-UniRule"/>
</dbReference>
<evidence type="ECO:0000256" key="4">
    <source>
        <dbReference type="ARBA" id="ARBA00005169"/>
    </source>
</evidence>
<comment type="catalytic activity">
    <reaction evidence="2 15">
        <text>1-(5-phospho-beta-D-ribosyl)-ATP + H2O = 1-(5-phospho-beta-D-ribosyl)-5'-AMP + diphosphate + H(+)</text>
        <dbReference type="Rhea" id="RHEA:22828"/>
        <dbReference type="ChEBI" id="CHEBI:15377"/>
        <dbReference type="ChEBI" id="CHEBI:15378"/>
        <dbReference type="ChEBI" id="CHEBI:33019"/>
        <dbReference type="ChEBI" id="CHEBI:59457"/>
        <dbReference type="ChEBI" id="CHEBI:73183"/>
        <dbReference type="EC" id="3.6.1.31"/>
    </reaction>
</comment>
<feature type="domain" description="Phosphoribosyl-AMP cyclohydrolase" evidence="16">
    <location>
        <begin position="31"/>
        <end position="104"/>
    </location>
</feature>
<comment type="similarity">
    <text evidence="7 15">In the N-terminal section; belongs to the PRA-CH family.</text>
</comment>
<comment type="similarity">
    <text evidence="6 15">In the C-terminal section; belongs to the PRA-PH family.</text>
</comment>
<dbReference type="PANTHER" id="PTHR42945:SF9">
    <property type="entry name" value="HISTIDINE BIOSYNTHESIS BIFUNCTIONAL PROTEIN HISIE"/>
    <property type="match status" value="1"/>
</dbReference>
<proteinExistence type="inferred from homology"/>
<evidence type="ECO:0000256" key="15">
    <source>
        <dbReference type="HAMAP-Rule" id="MF_01019"/>
    </source>
</evidence>
<name>A0A9D1MHG6_9FIRM</name>
<dbReference type="EC" id="3.5.4.19" evidence="15"/>
<comment type="pathway">
    <text evidence="5 15">Amino-acid biosynthesis; L-histidine biosynthesis; L-histidine from 5-phospho-alpha-D-ribose 1-diphosphate: step 2/9.</text>
</comment>
<dbReference type="PANTHER" id="PTHR42945">
    <property type="entry name" value="HISTIDINE BIOSYNTHESIS BIFUNCTIONAL PROTEIN"/>
    <property type="match status" value="1"/>
</dbReference>
<evidence type="ECO:0000256" key="13">
    <source>
        <dbReference type="ARBA" id="ARBA00023102"/>
    </source>
</evidence>
<dbReference type="Proteomes" id="UP000824094">
    <property type="component" value="Unassembled WGS sequence"/>
</dbReference>
<dbReference type="InterPro" id="IPR002496">
    <property type="entry name" value="PRib_AMP_CycHydrolase_dom"/>
</dbReference>
<keyword evidence="11 15" id="KW-0378">Hydrolase</keyword>
<organism evidence="17 18">
    <name type="scientific">Candidatus Stercoripulliclostridium merdigallinarum</name>
    <dbReference type="NCBI Taxonomy" id="2840951"/>
    <lineage>
        <taxon>Bacteria</taxon>
        <taxon>Bacillati</taxon>
        <taxon>Bacillota</taxon>
        <taxon>Clostridia</taxon>
        <taxon>Eubacteriales</taxon>
        <taxon>Candidatus Stercoripulliclostridium</taxon>
    </lineage>
</organism>
<keyword evidence="13 15" id="KW-0368">Histidine biosynthesis</keyword>
<dbReference type="InterPro" id="IPR021130">
    <property type="entry name" value="PRib-ATP_PPHydrolase-like"/>
</dbReference>
<comment type="caution">
    <text evidence="17">The sequence shown here is derived from an EMBL/GenBank/DDBJ whole genome shotgun (WGS) entry which is preliminary data.</text>
</comment>
<evidence type="ECO:0000313" key="18">
    <source>
        <dbReference type="Proteomes" id="UP000824094"/>
    </source>
</evidence>
<evidence type="ECO:0000259" key="16">
    <source>
        <dbReference type="Pfam" id="PF01502"/>
    </source>
</evidence>
<evidence type="ECO:0000256" key="14">
    <source>
        <dbReference type="ARBA" id="ARBA00023268"/>
    </source>
</evidence>
<evidence type="ECO:0000256" key="1">
    <source>
        <dbReference type="ARBA" id="ARBA00000024"/>
    </source>
</evidence>
<dbReference type="SUPFAM" id="SSF141734">
    <property type="entry name" value="HisI-like"/>
    <property type="match status" value="1"/>
</dbReference>
<dbReference type="EC" id="3.6.1.31" evidence="15"/>